<gene>
    <name evidence="2" type="ORF">METZ01_LOCUS513445</name>
</gene>
<dbReference type="GO" id="GO:0009416">
    <property type="term" value="P:response to light stimulus"/>
    <property type="evidence" value="ECO:0007669"/>
    <property type="project" value="TreeGrafter"/>
</dbReference>
<sequence length="90" mass="10604">MGSRLIMEEGNPVLIIPQLAKKIDAKFVFWNRSIEPYEINRDLKIKKNLEEQNIQVVETWDHLLVEPLKIFSGNNKPYSVYGPFYKNLKL</sequence>
<dbReference type="SUPFAM" id="SSF52425">
    <property type="entry name" value="Cryptochrome/photolyase, N-terminal domain"/>
    <property type="match status" value="1"/>
</dbReference>
<dbReference type="GO" id="GO:0003677">
    <property type="term" value="F:DNA binding"/>
    <property type="evidence" value="ECO:0007669"/>
    <property type="project" value="TreeGrafter"/>
</dbReference>
<dbReference type="InterPro" id="IPR036155">
    <property type="entry name" value="Crypto/Photolyase_N_sf"/>
</dbReference>
<name>A0A383EV10_9ZZZZ</name>
<dbReference type="PANTHER" id="PTHR11455:SF9">
    <property type="entry name" value="CRYPTOCHROME CIRCADIAN CLOCK 5 ISOFORM X1"/>
    <property type="match status" value="1"/>
</dbReference>
<dbReference type="Gene3D" id="3.40.50.620">
    <property type="entry name" value="HUPs"/>
    <property type="match status" value="1"/>
</dbReference>
<dbReference type="PANTHER" id="PTHR11455">
    <property type="entry name" value="CRYPTOCHROME"/>
    <property type="match status" value="1"/>
</dbReference>
<feature type="domain" description="Photolyase/cryptochrome alpha/beta" evidence="1">
    <location>
        <begin position="1"/>
        <end position="64"/>
    </location>
</feature>
<dbReference type="GO" id="GO:0071949">
    <property type="term" value="F:FAD binding"/>
    <property type="evidence" value="ECO:0007669"/>
    <property type="project" value="TreeGrafter"/>
</dbReference>
<dbReference type="InterPro" id="IPR006050">
    <property type="entry name" value="DNA_photolyase_N"/>
</dbReference>
<protein>
    <recommendedName>
        <fullName evidence="1">Photolyase/cryptochrome alpha/beta domain-containing protein</fullName>
    </recommendedName>
</protein>
<dbReference type="EMBL" id="UINC01229035">
    <property type="protein sequence ID" value="SVE60591.1"/>
    <property type="molecule type" value="Genomic_DNA"/>
</dbReference>
<accession>A0A383EV10</accession>
<dbReference type="InterPro" id="IPR002081">
    <property type="entry name" value="Cryptochrome/DNA_photolyase_1"/>
</dbReference>
<organism evidence="2">
    <name type="scientific">marine metagenome</name>
    <dbReference type="NCBI Taxonomy" id="408172"/>
    <lineage>
        <taxon>unclassified sequences</taxon>
        <taxon>metagenomes</taxon>
        <taxon>ecological metagenomes</taxon>
    </lineage>
</organism>
<evidence type="ECO:0000259" key="1">
    <source>
        <dbReference type="PROSITE" id="PS51645"/>
    </source>
</evidence>
<dbReference type="InterPro" id="IPR014729">
    <property type="entry name" value="Rossmann-like_a/b/a_fold"/>
</dbReference>
<evidence type="ECO:0000313" key="2">
    <source>
        <dbReference type="EMBL" id="SVE60591.1"/>
    </source>
</evidence>
<dbReference type="PROSITE" id="PS51645">
    <property type="entry name" value="PHR_CRY_ALPHA_BETA"/>
    <property type="match status" value="1"/>
</dbReference>
<dbReference type="AlphaFoldDB" id="A0A383EV10"/>
<dbReference type="GO" id="GO:0003904">
    <property type="term" value="F:deoxyribodipyrimidine photo-lyase activity"/>
    <property type="evidence" value="ECO:0007669"/>
    <property type="project" value="TreeGrafter"/>
</dbReference>
<proteinExistence type="predicted"/>
<dbReference type="Pfam" id="PF00875">
    <property type="entry name" value="DNA_photolyase"/>
    <property type="match status" value="1"/>
</dbReference>
<feature type="non-terminal residue" evidence="2">
    <location>
        <position position="90"/>
    </location>
</feature>
<reference evidence="2" key="1">
    <citation type="submission" date="2018-05" db="EMBL/GenBank/DDBJ databases">
        <authorList>
            <person name="Lanie J.A."/>
            <person name="Ng W.-L."/>
            <person name="Kazmierczak K.M."/>
            <person name="Andrzejewski T.M."/>
            <person name="Davidsen T.M."/>
            <person name="Wayne K.J."/>
            <person name="Tettelin H."/>
            <person name="Glass J.I."/>
            <person name="Rusch D."/>
            <person name="Podicherti R."/>
            <person name="Tsui H.-C.T."/>
            <person name="Winkler M.E."/>
        </authorList>
    </citation>
    <scope>NUCLEOTIDE SEQUENCE</scope>
</reference>